<organism evidence="1 2">
    <name type="scientific">Dryococelus australis</name>
    <dbReference type="NCBI Taxonomy" id="614101"/>
    <lineage>
        <taxon>Eukaryota</taxon>
        <taxon>Metazoa</taxon>
        <taxon>Ecdysozoa</taxon>
        <taxon>Arthropoda</taxon>
        <taxon>Hexapoda</taxon>
        <taxon>Insecta</taxon>
        <taxon>Pterygota</taxon>
        <taxon>Neoptera</taxon>
        <taxon>Polyneoptera</taxon>
        <taxon>Phasmatodea</taxon>
        <taxon>Verophasmatodea</taxon>
        <taxon>Anareolatae</taxon>
        <taxon>Phasmatidae</taxon>
        <taxon>Eurycanthinae</taxon>
        <taxon>Dryococelus</taxon>
    </lineage>
</organism>
<accession>A0ABQ9HXP6</accession>
<dbReference type="EMBL" id="JARBHB010000003">
    <property type="protein sequence ID" value="KAJ8889153.1"/>
    <property type="molecule type" value="Genomic_DNA"/>
</dbReference>
<sequence>MYILYVECCEKEQRLPVDESCYRSVFNTQYNFGFHPSRKDTCKSCDIFNIKMSNPDLTDEEKRRIETDHTLHLCRAEKALKSMSDDKEAA</sequence>
<gene>
    <name evidence="1" type="ORF">PR048_008647</name>
</gene>
<reference evidence="1 2" key="1">
    <citation type="submission" date="2023-02" db="EMBL/GenBank/DDBJ databases">
        <title>LHISI_Scaffold_Assembly.</title>
        <authorList>
            <person name="Stuart O.P."/>
            <person name="Cleave R."/>
            <person name="Magrath M.J.L."/>
            <person name="Mikheyev A.S."/>
        </authorList>
    </citation>
    <scope>NUCLEOTIDE SEQUENCE [LARGE SCALE GENOMIC DNA]</scope>
    <source>
        <strain evidence="1">Daus_M_001</strain>
        <tissue evidence="1">Leg muscle</tissue>
    </source>
</reference>
<evidence type="ECO:0000313" key="1">
    <source>
        <dbReference type="EMBL" id="KAJ8889153.1"/>
    </source>
</evidence>
<dbReference type="Proteomes" id="UP001159363">
    <property type="component" value="Chromosome 3"/>
</dbReference>
<evidence type="ECO:0000313" key="2">
    <source>
        <dbReference type="Proteomes" id="UP001159363"/>
    </source>
</evidence>
<comment type="caution">
    <text evidence="1">The sequence shown here is derived from an EMBL/GenBank/DDBJ whole genome shotgun (WGS) entry which is preliminary data.</text>
</comment>
<keyword evidence="2" id="KW-1185">Reference proteome</keyword>
<name>A0ABQ9HXP6_9NEOP</name>
<protein>
    <submittedName>
        <fullName evidence="1">Uncharacterized protein</fullName>
    </submittedName>
</protein>
<proteinExistence type="predicted"/>